<gene>
    <name evidence="2" type="ORF">AV649_08540</name>
</gene>
<proteinExistence type="predicted"/>
<name>A0A161RHE8_9BACI</name>
<accession>A0A161RHE8</accession>
<evidence type="ECO:0000259" key="1">
    <source>
        <dbReference type="Pfam" id="PF15565"/>
    </source>
</evidence>
<dbReference type="Pfam" id="PF15565">
    <property type="entry name" value="Imm30"/>
    <property type="match status" value="1"/>
</dbReference>
<evidence type="ECO:0000313" key="3">
    <source>
        <dbReference type="Proteomes" id="UP000076510"/>
    </source>
</evidence>
<organism evidence="2 3">
    <name type="scientific">Rossellomorea marisflavi</name>
    <dbReference type="NCBI Taxonomy" id="189381"/>
    <lineage>
        <taxon>Bacteria</taxon>
        <taxon>Bacillati</taxon>
        <taxon>Bacillota</taxon>
        <taxon>Bacilli</taxon>
        <taxon>Bacillales</taxon>
        <taxon>Bacillaceae</taxon>
        <taxon>Rossellomorea</taxon>
    </lineage>
</organism>
<dbReference type="AlphaFoldDB" id="A0A161RHE8"/>
<protein>
    <recommendedName>
        <fullName evidence="1">Immunity protein 30 domain-containing protein</fullName>
    </recommendedName>
</protein>
<evidence type="ECO:0000313" key="2">
    <source>
        <dbReference type="EMBL" id="KZE43885.1"/>
    </source>
</evidence>
<comment type="caution">
    <text evidence="2">The sequence shown here is derived from an EMBL/GenBank/DDBJ whole genome shotgun (WGS) entry which is preliminary data.</text>
</comment>
<dbReference type="InterPro" id="IPR029084">
    <property type="entry name" value="Imm30"/>
</dbReference>
<reference evidence="3" key="1">
    <citation type="submission" date="2016-01" db="EMBL/GenBank/DDBJ databases">
        <title>Whole genome sequencing of Bhargavaea cecembensis T14.</title>
        <authorList>
            <person name="Hong K.W."/>
        </authorList>
    </citation>
    <scope>NUCLEOTIDE SEQUENCE [LARGE SCALE GENOMIC DNA]</scope>
    <source>
        <strain evidence="3">M19</strain>
    </source>
</reference>
<sequence>MVHDEELTQTLIDNRLLRNEEEITAFEQAISSILDLKELNHIRNLCLGFHDATENDEVMFGLIHAIESYDDFFDPELSLKALAESIPYMLPHAKEWAKTLHKRILNHEPSFKVYKKVISTADDSIKETVLQLVNEIKERHPKRFETSVDEFVLYVSE</sequence>
<dbReference type="EMBL" id="LQQY01000045">
    <property type="protein sequence ID" value="KZE43885.1"/>
    <property type="molecule type" value="Genomic_DNA"/>
</dbReference>
<feature type="domain" description="Immunity protein 30" evidence="1">
    <location>
        <begin position="13"/>
        <end position="114"/>
    </location>
</feature>
<dbReference type="Proteomes" id="UP000076510">
    <property type="component" value="Unassembled WGS sequence"/>
</dbReference>
<dbReference type="OrthoDB" id="7009327at2"/>